<name>A0ABW5B3Z3_9BACT</name>
<protein>
    <submittedName>
        <fullName evidence="1">DUF4197 domain-containing protein</fullName>
    </submittedName>
</protein>
<sequence length="238" mass="26290">MRLNQLIFVFFCVIFSACSSSDLNKILQSAGSQGPLTQQEVSAGLKEALIQGISKGADQAAQTDGFFKNDLIRILLPEDARRVEATLRQMGLGSEVDRALLAINRGAEKAAIEAKPIFINAIRQLTIQDAFNILKGEPDAATKYLRRTTQSQLVTLFQPKIQESLNQVGATKYYGDIANAYNAIPLTNRKIDPDLNAYVTEKAIDGLFILIAEEEKNIRENPLERTSALMRKVFAAQD</sequence>
<dbReference type="EMBL" id="JBHUIV010000002">
    <property type="protein sequence ID" value="MFD2200009.1"/>
    <property type="molecule type" value="Genomic_DNA"/>
</dbReference>
<proteinExistence type="predicted"/>
<dbReference type="PROSITE" id="PS51257">
    <property type="entry name" value="PROKAR_LIPOPROTEIN"/>
    <property type="match status" value="1"/>
</dbReference>
<evidence type="ECO:0000313" key="1">
    <source>
        <dbReference type="EMBL" id="MFD2200009.1"/>
    </source>
</evidence>
<reference evidence="2" key="1">
    <citation type="journal article" date="2019" name="Int. J. Syst. Evol. Microbiol.">
        <title>The Global Catalogue of Microorganisms (GCM) 10K type strain sequencing project: providing services to taxonomists for standard genome sequencing and annotation.</title>
        <authorList>
            <consortium name="The Broad Institute Genomics Platform"/>
            <consortium name="The Broad Institute Genome Sequencing Center for Infectious Disease"/>
            <person name="Wu L."/>
            <person name="Ma J."/>
        </authorList>
    </citation>
    <scope>NUCLEOTIDE SEQUENCE [LARGE SCALE GENOMIC DNA]</scope>
    <source>
        <strain evidence="2">KCTC 19812</strain>
    </source>
</reference>
<dbReference type="InterPro" id="IPR025245">
    <property type="entry name" value="DUF4197"/>
</dbReference>
<comment type="caution">
    <text evidence="1">The sequence shown here is derived from an EMBL/GenBank/DDBJ whole genome shotgun (WGS) entry which is preliminary data.</text>
</comment>
<accession>A0ABW5B3Z3</accession>
<organism evidence="1 2">
    <name type="scientific">Shivajiella indica</name>
    <dbReference type="NCBI Taxonomy" id="872115"/>
    <lineage>
        <taxon>Bacteria</taxon>
        <taxon>Pseudomonadati</taxon>
        <taxon>Bacteroidota</taxon>
        <taxon>Cytophagia</taxon>
        <taxon>Cytophagales</taxon>
        <taxon>Cyclobacteriaceae</taxon>
        <taxon>Shivajiella</taxon>
    </lineage>
</organism>
<dbReference type="RefSeq" id="WP_380799535.1">
    <property type="nucleotide sequence ID" value="NZ_JBHUIV010000002.1"/>
</dbReference>
<dbReference type="Proteomes" id="UP001597414">
    <property type="component" value="Unassembled WGS sequence"/>
</dbReference>
<gene>
    <name evidence="1" type="ORF">ACFSKV_00420</name>
</gene>
<evidence type="ECO:0000313" key="2">
    <source>
        <dbReference type="Proteomes" id="UP001597414"/>
    </source>
</evidence>
<dbReference type="Pfam" id="PF13852">
    <property type="entry name" value="DUF4197"/>
    <property type="match status" value="1"/>
</dbReference>
<keyword evidence="2" id="KW-1185">Reference proteome</keyword>